<dbReference type="GO" id="GO:0046872">
    <property type="term" value="F:metal ion binding"/>
    <property type="evidence" value="ECO:0007669"/>
    <property type="project" value="UniProtKB-KW"/>
</dbReference>
<dbReference type="GO" id="GO:0016787">
    <property type="term" value="F:hydrolase activity"/>
    <property type="evidence" value="ECO:0007669"/>
    <property type="project" value="UniProtKB-KW"/>
</dbReference>
<dbReference type="GO" id="GO:0004518">
    <property type="term" value="F:nuclease activity"/>
    <property type="evidence" value="ECO:0007669"/>
    <property type="project" value="UniProtKB-KW"/>
</dbReference>
<dbReference type="Pfam" id="PF13359">
    <property type="entry name" value="DDE_Tnp_4"/>
    <property type="match status" value="1"/>
</dbReference>
<comment type="similarity">
    <text evidence="3">Belongs to the HARBI1 family.</text>
</comment>
<name>A0A854QA16_CRYNE</name>
<keyword evidence="5" id="KW-0479">Metal-binding</keyword>
<keyword evidence="6" id="KW-0378">Hydrolase</keyword>
<evidence type="ECO:0000256" key="5">
    <source>
        <dbReference type="ARBA" id="ARBA00022723"/>
    </source>
</evidence>
<dbReference type="AlphaFoldDB" id="A0A854QA16"/>
<sequence>MPTSDTPVHPLIQERYPRFEGAVGDIDGTHIPIKVPALLADENRNRKGVVTTNFLAICDFNFKFVYLLPGFRGSVHDSRVFREAKLHFGLTCPAGCYYLGDLGYPNCDAVLTPYRGILYHTEAWRRTGNKIILRKPICVLQALPQDFLLMGVGNLWVDLEELGNGLDITRPPPDLRQLVVAHLYHTNQSLEDANYGFIPLEDRPSRVPAFNLSAFSFLLMSSFLFLPSISGVPLIKSLAVQRPCDQQFPAVLGNYSLSYLERS</sequence>
<evidence type="ECO:0000313" key="9">
    <source>
        <dbReference type="EMBL" id="OXG16763.1"/>
    </source>
</evidence>
<feature type="domain" description="DDE Tnp4" evidence="8">
    <location>
        <begin position="26"/>
        <end position="116"/>
    </location>
</feature>
<evidence type="ECO:0000256" key="2">
    <source>
        <dbReference type="ARBA" id="ARBA00004123"/>
    </source>
</evidence>
<proteinExistence type="inferred from homology"/>
<evidence type="ECO:0000256" key="4">
    <source>
        <dbReference type="ARBA" id="ARBA00022722"/>
    </source>
</evidence>
<dbReference type="OrthoDB" id="1681765at2759"/>
<dbReference type="InterPro" id="IPR045249">
    <property type="entry name" value="HARBI1-like"/>
</dbReference>
<dbReference type="GO" id="GO:0005634">
    <property type="term" value="C:nucleus"/>
    <property type="evidence" value="ECO:0007669"/>
    <property type="project" value="UniProtKB-SubCell"/>
</dbReference>
<protein>
    <recommendedName>
        <fullName evidence="8">DDE Tnp4 domain-containing protein</fullName>
    </recommendedName>
</protein>
<evidence type="ECO:0000256" key="1">
    <source>
        <dbReference type="ARBA" id="ARBA00001968"/>
    </source>
</evidence>
<comment type="caution">
    <text evidence="9">The sequence shown here is derived from an EMBL/GenBank/DDBJ whole genome shotgun (WGS) entry which is preliminary data.</text>
</comment>
<dbReference type="PANTHER" id="PTHR22930">
    <property type="match status" value="1"/>
</dbReference>
<evidence type="ECO:0000256" key="6">
    <source>
        <dbReference type="ARBA" id="ARBA00022801"/>
    </source>
</evidence>
<comment type="subcellular location">
    <subcellularLocation>
        <location evidence="2">Nucleus</location>
    </subcellularLocation>
</comment>
<dbReference type="InterPro" id="IPR027806">
    <property type="entry name" value="HARBI1_dom"/>
</dbReference>
<reference evidence="9 10" key="1">
    <citation type="submission" date="2017-06" db="EMBL/GenBank/DDBJ databases">
        <title>Global population genomics of the pathogenic fungus Cryptococcus neoformans var. grubii.</title>
        <authorList>
            <person name="Cuomo C."/>
            <person name="Litvintseva A."/>
            <person name="Chen Y."/>
            <person name="Young S."/>
            <person name="Zeng Q."/>
            <person name="Chapman S."/>
            <person name="Gujja S."/>
            <person name="Saif S."/>
            <person name="Birren B."/>
        </authorList>
    </citation>
    <scope>NUCLEOTIDE SEQUENCE [LARGE SCALE GENOMIC DNA]</scope>
    <source>
        <strain evidence="9 10">Tu259-1</strain>
    </source>
</reference>
<evidence type="ECO:0000256" key="3">
    <source>
        <dbReference type="ARBA" id="ARBA00006958"/>
    </source>
</evidence>
<accession>A0A854QA16</accession>
<evidence type="ECO:0000259" key="8">
    <source>
        <dbReference type="Pfam" id="PF13359"/>
    </source>
</evidence>
<evidence type="ECO:0000313" key="10">
    <source>
        <dbReference type="Proteomes" id="UP000199727"/>
    </source>
</evidence>
<comment type="cofactor">
    <cofactor evidence="1">
        <name>a divalent metal cation</name>
        <dbReference type="ChEBI" id="CHEBI:60240"/>
    </cofactor>
</comment>
<dbReference type="PANTHER" id="PTHR22930:SF251">
    <property type="entry name" value="DDE TNP4 DOMAIN-CONTAINING PROTEIN"/>
    <property type="match status" value="1"/>
</dbReference>
<evidence type="ECO:0000256" key="7">
    <source>
        <dbReference type="ARBA" id="ARBA00023242"/>
    </source>
</evidence>
<keyword evidence="7" id="KW-0539">Nucleus</keyword>
<dbReference type="EMBL" id="AMKT01000067">
    <property type="protein sequence ID" value="OXG16763.1"/>
    <property type="molecule type" value="Genomic_DNA"/>
</dbReference>
<dbReference type="Proteomes" id="UP000199727">
    <property type="component" value="Unassembled WGS sequence"/>
</dbReference>
<keyword evidence="4" id="KW-0540">Nuclease</keyword>
<gene>
    <name evidence="9" type="ORF">C361_05134</name>
</gene>
<organism evidence="9 10">
    <name type="scientific">Cryptococcus neoformans Tu259-1</name>
    <dbReference type="NCBI Taxonomy" id="1230072"/>
    <lineage>
        <taxon>Eukaryota</taxon>
        <taxon>Fungi</taxon>
        <taxon>Dikarya</taxon>
        <taxon>Basidiomycota</taxon>
        <taxon>Agaricomycotina</taxon>
        <taxon>Tremellomycetes</taxon>
        <taxon>Tremellales</taxon>
        <taxon>Cryptococcaceae</taxon>
        <taxon>Cryptococcus</taxon>
        <taxon>Cryptococcus neoformans species complex</taxon>
    </lineage>
</organism>